<dbReference type="RefSeq" id="WP_077275069.1">
    <property type="nucleotide sequence ID" value="NZ_CP019609.1"/>
</dbReference>
<dbReference type="PROSITE" id="PS51975">
    <property type="entry name" value="RNASE_H_2"/>
    <property type="match status" value="1"/>
</dbReference>
<dbReference type="GO" id="GO:0030145">
    <property type="term" value="F:manganese ion binding"/>
    <property type="evidence" value="ECO:0007669"/>
    <property type="project" value="UniProtKB-UniRule"/>
</dbReference>
<evidence type="ECO:0000256" key="6">
    <source>
        <dbReference type="ARBA" id="ARBA00012180"/>
    </source>
</evidence>
<dbReference type="NCBIfam" id="NF000594">
    <property type="entry name" value="PRK00015.1-1"/>
    <property type="match status" value="1"/>
</dbReference>
<dbReference type="SUPFAM" id="SSF53098">
    <property type="entry name" value="Ribonuclease H-like"/>
    <property type="match status" value="1"/>
</dbReference>
<evidence type="ECO:0000313" key="17">
    <source>
        <dbReference type="EMBL" id="AQP52972.1"/>
    </source>
</evidence>
<evidence type="ECO:0000256" key="7">
    <source>
        <dbReference type="ARBA" id="ARBA00019179"/>
    </source>
</evidence>
<dbReference type="PANTHER" id="PTHR10954:SF18">
    <property type="entry name" value="RIBONUCLEASE HII"/>
    <property type="match status" value="1"/>
</dbReference>
<keyword evidence="12 14" id="KW-0378">Hydrolase</keyword>
<dbReference type="InterPro" id="IPR024567">
    <property type="entry name" value="RNase_HII/HIII_dom"/>
</dbReference>
<dbReference type="NCBIfam" id="NF000595">
    <property type="entry name" value="PRK00015.1-3"/>
    <property type="match status" value="1"/>
</dbReference>
<evidence type="ECO:0000256" key="8">
    <source>
        <dbReference type="ARBA" id="ARBA00022490"/>
    </source>
</evidence>
<comment type="function">
    <text evidence="3 14 16">Endonuclease that specifically degrades the RNA of RNA-DNA hybrids.</text>
</comment>
<evidence type="ECO:0000256" key="13">
    <source>
        <dbReference type="ARBA" id="ARBA00023211"/>
    </source>
</evidence>
<dbReference type="InterPro" id="IPR001352">
    <property type="entry name" value="RNase_HII/HIII"/>
</dbReference>
<comment type="catalytic activity">
    <reaction evidence="1 14 15 16">
        <text>Endonucleolytic cleavage to 5'-phosphomonoester.</text>
        <dbReference type="EC" id="3.1.26.4"/>
    </reaction>
</comment>
<keyword evidence="11 14" id="KW-0255">Endonuclease</keyword>
<evidence type="ECO:0000256" key="9">
    <source>
        <dbReference type="ARBA" id="ARBA00022722"/>
    </source>
</evidence>
<dbReference type="CDD" id="cd07182">
    <property type="entry name" value="RNase_HII_bacteria_HII_like"/>
    <property type="match status" value="1"/>
</dbReference>
<keyword evidence="10 14" id="KW-0479">Metal-binding</keyword>
<evidence type="ECO:0000256" key="15">
    <source>
        <dbReference type="PROSITE-ProRule" id="PRU01319"/>
    </source>
</evidence>
<proteinExistence type="inferred from homology"/>
<comment type="cofactor">
    <cofactor evidence="2">
        <name>Mg(2+)</name>
        <dbReference type="ChEBI" id="CHEBI:18420"/>
    </cofactor>
</comment>
<keyword evidence="18" id="KW-1185">Reference proteome</keyword>
<accession>A0A1Q2D3P8</accession>
<feature type="binding site" evidence="14 15">
    <location>
        <position position="170"/>
    </location>
    <ligand>
        <name>a divalent metal cation</name>
        <dbReference type="ChEBI" id="CHEBI:60240"/>
    </ligand>
</feature>
<evidence type="ECO:0000256" key="1">
    <source>
        <dbReference type="ARBA" id="ARBA00000077"/>
    </source>
</evidence>
<evidence type="ECO:0000256" key="14">
    <source>
        <dbReference type="HAMAP-Rule" id="MF_00052"/>
    </source>
</evidence>
<dbReference type="AlphaFoldDB" id="A0A1Q2D3P8"/>
<keyword evidence="13 14" id="KW-0464">Manganese</keyword>
<dbReference type="Gene3D" id="3.30.420.10">
    <property type="entry name" value="Ribonuclease H-like superfamily/Ribonuclease H"/>
    <property type="match status" value="1"/>
</dbReference>
<comment type="cofactor">
    <cofactor evidence="14 15">
        <name>Mn(2+)</name>
        <dbReference type="ChEBI" id="CHEBI:29035"/>
    </cofactor>
    <cofactor evidence="14 15">
        <name>Mg(2+)</name>
        <dbReference type="ChEBI" id="CHEBI:18420"/>
    </cofactor>
    <text evidence="14 15">Manganese or magnesium. Binds 1 divalent metal ion per monomer in the absence of substrate. May bind a second metal ion after substrate binding.</text>
</comment>
<dbReference type="FunFam" id="3.30.420.10:FF:000006">
    <property type="entry name" value="Ribonuclease HII"/>
    <property type="match status" value="1"/>
</dbReference>
<evidence type="ECO:0000256" key="11">
    <source>
        <dbReference type="ARBA" id="ARBA00022759"/>
    </source>
</evidence>
<dbReference type="Pfam" id="PF01351">
    <property type="entry name" value="RNase_HII"/>
    <property type="match status" value="1"/>
</dbReference>
<dbReference type="HAMAP" id="MF_00052_B">
    <property type="entry name" value="RNase_HII_B"/>
    <property type="match status" value="1"/>
</dbReference>
<dbReference type="InterPro" id="IPR022898">
    <property type="entry name" value="RNase_HII"/>
</dbReference>
<feature type="binding site" evidence="14 15">
    <location>
        <position position="78"/>
    </location>
    <ligand>
        <name>a divalent metal cation</name>
        <dbReference type="ChEBI" id="CHEBI:60240"/>
    </ligand>
</feature>
<dbReference type="GO" id="GO:0043137">
    <property type="term" value="P:DNA replication, removal of RNA primer"/>
    <property type="evidence" value="ECO:0007669"/>
    <property type="project" value="TreeGrafter"/>
</dbReference>
<evidence type="ECO:0000256" key="12">
    <source>
        <dbReference type="ARBA" id="ARBA00022801"/>
    </source>
</evidence>
<evidence type="ECO:0000256" key="5">
    <source>
        <dbReference type="ARBA" id="ARBA00007383"/>
    </source>
</evidence>
<keyword evidence="8 14" id="KW-0963">Cytoplasm</keyword>
<name>A0A1Q2D3P8_9ENTE</name>
<dbReference type="PANTHER" id="PTHR10954">
    <property type="entry name" value="RIBONUCLEASE H2 SUBUNIT A"/>
    <property type="match status" value="1"/>
</dbReference>
<dbReference type="GO" id="GO:0005737">
    <property type="term" value="C:cytoplasm"/>
    <property type="evidence" value="ECO:0007669"/>
    <property type="project" value="UniProtKB-SubCell"/>
</dbReference>
<sequence>MSKETVQEIKKQLEIVTTLQDDLLRHYQQDDRKGVQNAIKATIRRLEKQEALRQHFDDMSVFENKARMEGYQVIAGIDEVGRGPLAGPVVACAIVLPMNFDLIEVNDSKQLSGKKRDELYDKILSVALAVGIGMKDEHVIDRVNIYEATKLAMLEAVDNLSLTPDKLLIDAMTLPVPISQEKIIKGDARSLSIACASIVAKVTRDRMMAAYDEQYPGYGFAKNAGYGTKEHLDGLNQLGICPIHRQSFAPIKDMI</sequence>
<evidence type="ECO:0000256" key="2">
    <source>
        <dbReference type="ARBA" id="ARBA00001946"/>
    </source>
</evidence>
<comment type="subcellular location">
    <subcellularLocation>
        <location evidence="4 14">Cytoplasm</location>
    </subcellularLocation>
</comment>
<organism evidence="17 18">
    <name type="scientific">Vagococcus penaei</name>
    <dbReference type="NCBI Taxonomy" id="633807"/>
    <lineage>
        <taxon>Bacteria</taxon>
        <taxon>Bacillati</taxon>
        <taxon>Bacillota</taxon>
        <taxon>Bacilli</taxon>
        <taxon>Lactobacillales</taxon>
        <taxon>Enterococcaceae</taxon>
        <taxon>Vagococcus</taxon>
    </lineage>
</organism>
<evidence type="ECO:0000313" key="18">
    <source>
        <dbReference type="Proteomes" id="UP000188246"/>
    </source>
</evidence>
<dbReference type="GO" id="GO:0003723">
    <property type="term" value="F:RNA binding"/>
    <property type="evidence" value="ECO:0007669"/>
    <property type="project" value="UniProtKB-UniRule"/>
</dbReference>
<protein>
    <recommendedName>
        <fullName evidence="7 14">Ribonuclease HII</fullName>
        <shortName evidence="14">RNase HII</shortName>
        <ecNumber evidence="6 14">3.1.26.4</ecNumber>
    </recommendedName>
</protein>
<reference evidence="17 18" key="1">
    <citation type="journal article" date="2010" name="Int. J. Syst. Evol. Microbiol.">
        <title>Vagococcus penaei sp. nov., isolated from spoilage microbiota of cooked shrimp (Penaeus vannamei).</title>
        <authorList>
            <person name="Jaffres E."/>
            <person name="Prevost H."/>
            <person name="Rossero A."/>
            <person name="Joffraud J.J."/>
            <person name="Dousset X."/>
        </authorList>
    </citation>
    <scope>NUCLEOTIDE SEQUENCE [LARGE SCALE GENOMIC DNA]</scope>
    <source>
        <strain evidence="17 18">CD276</strain>
    </source>
</reference>
<evidence type="ECO:0000256" key="10">
    <source>
        <dbReference type="ARBA" id="ARBA00022723"/>
    </source>
</evidence>
<dbReference type="OrthoDB" id="9803420at2"/>
<dbReference type="STRING" id="633807.BW732_01195"/>
<dbReference type="InterPro" id="IPR036397">
    <property type="entry name" value="RNaseH_sf"/>
</dbReference>
<feature type="binding site" evidence="14 15">
    <location>
        <position position="79"/>
    </location>
    <ligand>
        <name>a divalent metal cation</name>
        <dbReference type="ChEBI" id="CHEBI:60240"/>
    </ligand>
</feature>
<dbReference type="GO" id="GO:0032299">
    <property type="term" value="C:ribonuclease H2 complex"/>
    <property type="evidence" value="ECO:0007669"/>
    <property type="project" value="TreeGrafter"/>
</dbReference>
<dbReference type="KEGG" id="vpi:BW732_01195"/>
<dbReference type="EC" id="3.1.26.4" evidence="6 14"/>
<evidence type="ECO:0000256" key="3">
    <source>
        <dbReference type="ARBA" id="ARBA00004065"/>
    </source>
</evidence>
<keyword evidence="9 14" id="KW-0540">Nuclease</keyword>
<gene>
    <name evidence="14" type="primary">rnhB</name>
    <name evidence="17" type="ORF">BW732_01195</name>
</gene>
<dbReference type="EMBL" id="CP019609">
    <property type="protein sequence ID" value="AQP52972.1"/>
    <property type="molecule type" value="Genomic_DNA"/>
</dbReference>
<dbReference type="InterPro" id="IPR012337">
    <property type="entry name" value="RNaseH-like_sf"/>
</dbReference>
<comment type="similarity">
    <text evidence="5 14 16">Belongs to the RNase HII family.</text>
</comment>
<dbReference type="GO" id="GO:0006298">
    <property type="term" value="P:mismatch repair"/>
    <property type="evidence" value="ECO:0007669"/>
    <property type="project" value="TreeGrafter"/>
</dbReference>
<dbReference type="Proteomes" id="UP000188246">
    <property type="component" value="Chromosome"/>
</dbReference>
<dbReference type="GO" id="GO:0004523">
    <property type="term" value="F:RNA-DNA hybrid ribonuclease activity"/>
    <property type="evidence" value="ECO:0007669"/>
    <property type="project" value="UniProtKB-UniRule"/>
</dbReference>
<evidence type="ECO:0000256" key="4">
    <source>
        <dbReference type="ARBA" id="ARBA00004496"/>
    </source>
</evidence>
<evidence type="ECO:0000256" key="16">
    <source>
        <dbReference type="RuleBase" id="RU003515"/>
    </source>
</evidence>